<evidence type="ECO:0000313" key="2">
    <source>
        <dbReference type="Proteomes" id="UP000307440"/>
    </source>
</evidence>
<evidence type="ECO:0000313" key="1">
    <source>
        <dbReference type="EMBL" id="TFK18304.1"/>
    </source>
</evidence>
<protein>
    <submittedName>
        <fullName evidence="1">Uncharacterized protein</fullName>
    </submittedName>
</protein>
<keyword evidence="2" id="KW-1185">Reference proteome</keyword>
<sequence length="76" mass="8302">MGLVVKQAAIGFTVFFELPIEYSEDEDAHTDRGAQGEHREGYEPHCIRLAMVTDVGNELKDGDGWSGGAMGSKARF</sequence>
<dbReference type="AlphaFoldDB" id="A0A5C3KE79"/>
<organism evidence="1 2">
    <name type="scientific">Coprinopsis marcescibilis</name>
    <name type="common">Agaric fungus</name>
    <name type="synonym">Psathyrella marcescibilis</name>
    <dbReference type="NCBI Taxonomy" id="230819"/>
    <lineage>
        <taxon>Eukaryota</taxon>
        <taxon>Fungi</taxon>
        <taxon>Dikarya</taxon>
        <taxon>Basidiomycota</taxon>
        <taxon>Agaricomycotina</taxon>
        <taxon>Agaricomycetes</taxon>
        <taxon>Agaricomycetidae</taxon>
        <taxon>Agaricales</taxon>
        <taxon>Agaricineae</taxon>
        <taxon>Psathyrellaceae</taxon>
        <taxon>Coprinopsis</taxon>
    </lineage>
</organism>
<proteinExistence type="predicted"/>
<accession>A0A5C3KE79</accession>
<name>A0A5C3KE79_COPMA</name>
<dbReference type="Proteomes" id="UP000307440">
    <property type="component" value="Unassembled WGS sequence"/>
</dbReference>
<gene>
    <name evidence="1" type="ORF">FA15DRAFT_709984</name>
</gene>
<reference evidence="1 2" key="1">
    <citation type="journal article" date="2019" name="Nat. Ecol. Evol.">
        <title>Megaphylogeny resolves global patterns of mushroom evolution.</title>
        <authorList>
            <person name="Varga T."/>
            <person name="Krizsan K."/>
            <person name="Foldi C."/>
            <person name="Dima B."/>
            <person name="Sanchez-Garcia M."/>
            <person name="Sanchez-Ramirez S."/>
            <person name="Szollosi G.J."/>
            <person name="Szarkandi J.G."/>
            <person name="Papp V."/>
            <person name="Albert L."/>
            <person name="Andreopoulos W."/>
            <person name="Angelini C."/>
            <person name="Antonin V."/>
            <person name="Barry K.W."/>
            <person name="Bougher N.L."/>
            <person name="Buchanan P."/>
            <person name="Buyck B."/>
            <person name="Bense V."/>
            <person name="Catcheside P."/>
            <person name="Chovatia M."/>
            <person name="Cooper J."/>
            <person name="Damon W."/>
            <person name="Desjardin D."/>
            <person name="Finy P."/>
            <person name="Geml J."/>
            <person name="Haridas S."/>
            <person name="Hughes K."/>
            <person name="Justo A."/>
            <person name="Karasinski D."/>
            <person name="Kautmanova I."/>
            <person name="Kiss B."/>
            <person name="Kocsube S."/>
            <person name="Kotiranta H."/>
            <person name="LaButti K.M."/>
            <person name="Lechner B.E."/>
            <person name="Liimatainen K."/>
            <person name="Lipzen A."/>
            <person name="Lukacs Z."/>
            <person name="Mihaltcheva S."/>
            <person name="Morgado L.N."/>
            <person name="Niskanen T."/>
            <person name="Noordeloos M.E."/>
            <person name="Ohm R.A."/>
            <person name="Ortiz-Santana B."/>
            <person name="Ovrebo C."/>
            <person name="Racz N."/>
            <person name="Riley R."/>
            <person name="Savchenko A."/>
            <person name="Shiryaev A."/>
            <person name="Soop K."/>
            <person name="Spirin V."/>
            <person name="Szebenyi C."/>
            <person name="Tomsovsky M."/>
            <person name="Tulloss R.E."/>
            <person name="Uehling J."/>
            <person name="Grigoriev I.V."/>
            <person name="Vagvolgyi C."/>
            <person name="Papp T."/>
            <person name="Martin F.M."/>
            <person name="Miettinen O."/>
            <person name="Hibbett D.S."/>
            <person name="Nagy L.G."/>
        </authorList>
    </citation>
    <scope>NUCLEOTIDE SEQUENCE [LARGE SCALE GENOMIC DNA]</scope>
    <source>
        <strain evidence="1 2">CBS 121175</strain>
    </source>
</reference>
<dbReference type="EMBL" id="ML210413">
    <property type="protein sequence ID" value="TFK18304.1"/>
    <property type="molecule type" value="Genomic_DNA"/>
</dbReference>